<comment type="caution">
    <text evidence="2">The sequence shown here is derived from an EMBL/GenBank/DDBJ whole genome shotgun (WGS) entry which is preliminary data.</text>
</comment>
<dbReference type="AlphaFoldDB" id="A0A1G2KP24"/>
<dbReference type="Proteomes" id="UP000179023">
    <property type="component" value="Unassembled WGS sequence"/>
</dbReference>
<evidence type="ECO:0000313" key="3">
    <source>
        <dbReference type="Proteomes" id="UP000179023"/>
    </source>
</evidence>
<dbReference type="STRING" id="1802270.A3C07_00990"/>
<dbReference type="EMBL" id="MHQI01000016">
    <property type="protein sequence ID" value="OHA00412.1"/>
    <property type="molecule type" value="Genomic_DNA"/>
</dbReference>
<proteinExistence type="predicted"/>
<evidence type="ECO:0000313" key="2">
    <source>
        <dbReference type="EMBL" id="OHA00412.1"/>
    </source>
</evidence>
<keyword evidence="1" id="KW-0472">Membrane</keyword>
<organism evidence="2 3">
    <name type="scientific">Candidatus Sungbacteria bacterium RIFCSPHIGHO2_02_FULL_47_11</name>
    <dbReference type="NCBI Taxonomy" id="1802270"/>
    <lineage>
        <taxon>Bacteria</taxon>
        <taxon>Candidatus Sungiibacteriota</taxon>
    </lineage>
</organism>
<keyword evidence="1" id="KW-1133">Transmembrane helix</keyword>
<dbReference type="Pfam" id="PF18898">
    <property type="entry name" value="DUF5654"/>
    <property type="match status" value="1"/>
</dbReference>
<accession>A0A1G2KP24</accession>
<reference evidence="2 3" key="1">
    <citation type="journal article" date="2016" name="Nat. Commun.">
        <title>Thousands of microbial genomes shed light on interconnected biogeochemical processes in an aquifer system.</title>
        <authorList>
            <person name="Anantharaman K."/>
            <person name="Brown C.T."/>
            <person name="Hug L.A."/>
            <person name="Sharon I."/>
            <person name="Castelle C.J."/>
            <person name="Probst A.J."/>
            <person name="Thomas B.C."/>
            <person name="Singh A."/>
            <person name="Wilkins M.J."/>
            <person name="Karaoz U."/>
            <person name="Brodie E.L."/>
            <person name="Williams K.H."/>
            <person name="Hubbard S.S."/>
            <person name="Banfield J.F."/>
        </authorList>
    </citation>
    <scope>NUCLEOTIDE SEQUENCE [LARGE SCALE GENOMIC DNA]</scope>
</reference>
<dbReference type="InterPro" id="IPR043713">
    <property type="entry name" value="DUF5654"/>
</dbReference>
<name>A0A1G2KP24_9BACT</name>
<feature type="transmembrane region" description="Helical" evidence="1">
    <location>
        <begin position="52"/>
        <end position="72"/>
    </location>
</feature>
<sequence length="80" mass="8943">MNDTIQKARKAIRKKMFGYIAAGLGLIAGLAWNDAIRTLIDYFIPDTGNTIVAKMLYALFVTIIVGLILFYIEKSLDDDD</sequence>
<protein>
    <submittedName>
        <fullName evidence="2">Uncharacterized protein</fullName>
    </submittedName>
</protein>
<keyword evidence="1" id="KW-0812">Transmembrane</keyword>
<evidence type="ECO:0000256" key="1">
    <source>
        <dbReference type="SAM" id="Phobius"/>
    </source>
</evidence>
<gene>
    <name evidence="2" type="ORF">A3C07_00990</name>
</gene>
<feature type="transmembrane region" description="Helical" evidence="1">
    <location>
        <begin position="16"/>
        <end position="32"/>
    </location>
</feature>